<feature type="binding site" evidence="20">
    <location>
        <position position="98"/>
    </location>
    <ligand>
        <name>substrate</name>
    </ligand>
</feature>
<evidence type="ECO:0000256" key="6">
    <source>
        <dbReference type="ARBA" id="ARBA00005412"/>
    </source>
</evidence>
<evidence type="ECO:0000256" key="15">
    <source>
        <dbReference type="ARBA" id="ARBA00023141"/>
    </source>
</evidence>
<comment type="pathway">
    <text evidence="5 20">Metabolic intermediate biosynthesis; chorismate biosynthesis; chorismate from D-erythrose 4-phosphate and phosphoenolpyruvate: step 5/7.</text>
</comment>
<dbReference type="Proteomes" id="UP000199459">
    <property type="component" value="Unassembled WGS sequence"/>
</dbReference>
<keyword evidence="7 21" id="KW-0963">Cytoplasm</keyword>
<name>A0A1H8C798_9PROT</name>
<evidence type="ECO:0000256" key="5">
    <source>
        <dbReference type="ARBA" id="ARBA00004842"/>
    </source>
</evidence>
<feature type="binding site" evidence="20">
    <location>
        <position position="76"/>
    </location>
    <ligand>
        <name>substrate</name>
    </ligand>
</feature>
<dbReference type="PROSITE" id="PS01128">
    <property type="entry name" value="SHIKIMATE_KINASE"/>
    <property type="match status" value="1"/>
</dbReference>
<keyword evidence="8 21" id="KW-0028">Amino-acid biosynthesis</keyword>
<dbReference type="HAMAP" id="MF_00110">
    <property type="entry name" value="DHQ_synthase"/>
    <property type="match status" value="1"/>
</dbReference>
<comment type="catalytic activity">
    <reaction evidence="19 20">
        <text>shikimate + ATP = 3-phosphoshikimate + ADP + H(+)</text>
        <dbReference type="Rhea" id="RHEA:13121"/>
        <dbReference type="ChEBI" id="CHEBI:15378"/>
        <dbReference type="ChEBI" id="CHEBI:30616"/>
        <dbReference type="ChEBI" id="CHEBI:36208"/>
        <dbReference type="ChEBI" id="CHEBI:145989"/>
        <dbReference type="ChEBI" id="CHEBI:456216"/>
        <dbReference type="EC" id="2.7.1.71"/>
    </reaction>
</comment>
<evidence type="ECO:0000256" key="21">
    <source>
        <dbReference type="HAMAP-Rule" id="MF_00110"/>
    </source>
</evidence>
<dbReference type="EMBL" id="FOCP01000004">
    <property type="protein sequence ID" value="SEM90910.1"/>
    <property type="molecule type" value="Genomic_DNA"/>
</dbReference>
<dbReference type="CDD" id="cd00464">
    <property type="entry name" value="SK"/>
    <property type="match status" value="1"/>
</dbReference>
<feature type="binding site" evidence="20">
    <location>
        <position position="34"/>
    </location>
    <ligand>
        <name>Mg(2+)</name>
        <dbReference type="ChEBI" id="CHEBI:18420"/>
    </ligand>
</feature>
<keyword evidence="17" id="KW-0511">Multifunctional enzyme</keyword>
<comment type="subunit">
    <text evidence="20">Monomer.</text>
</comment>
<feature type="binding site" evidence="20">
    <location>
        <begin position="30"/>
        <end position="35"/>
    </location>
    <ligand>
        <name>ATP</name>
        <dbReference type="ChEBI" id="CHEBI:30616"/>
    </ligand>
</feature>
<dbReference type="InterPro" id="IPR056179">
    <property type="entry name" value="DHQS_C"/>
</dbReference>
<feature type="binding site" evidence="21">
    <location>
        <position position="468"/>
    </location>
    <ligand>
        <name>Zn(2+)</name>
        <dbReference type="ChEBI" id="CHEBI:29105"/>
    </ligand>
</feature>
<evidence type="ECO:0000256" key="3">
    <source>
        <dbReference type="ARBA" id="ARBA00003485"/>
    </source>
</evidence>
<dbReference type="SUPFAM" id="SSF56796">
    <property type="entry name" value="Dehydroquinate synthase-like"/>
    <property type="match status" value="1"/>
</dbReference>
<feature type="binding site" evidence="21">
    <location>
        <position position="355"/>
    </location>
    <ligand>
        <name>NAD(+)</name>
        <dbReference type="ChEBI" id="CHEBI:57540"/>
    </ligand>
</feature>
<keyword evidence="9 20" id="KW-0808">Transferase</keyword>
<keyword evidence="20" id="KW-0460">Magnesium</keyword>
<feature type="binding site" evidence="20">
    <location>
        <position position="136"/>
    </location>
    <ligand>
        <name>ATP</name>
        <dbReference type="ChEBI" id="CHEBI:30616"/>
    </ligand>
</feature>
<comment type="similarity">
    <text evidence="20">Belongs to the shikimate kinase family.</text>
</comment>
<comment type="cofactor">
    <cofactor evidence="2 21">
        <name>NAD(+)</name>
        <dbReference type="ChEBI" id="CHEBI:57540"/>
    </cofactor>
</comment>
<dbReference type="GO" id="GO:0004765">
    <property type="term" value="F:shikimate kinase activity"/>
    <property type="evidence" value="ECO:0007669"/>
    <property type="project" value="UniProtKB-UniRule"/>
</dbReference>
<dbReference type="GO" id="GO:0008652">
    <property type="term" value="P:amino acid biosynthetic process"/>
    <property type="evidence" value="ECO:0007669"/>
    <property type="project" value="UniProtKB-KW"/>
</dbReference>
<keyword evidence="14 21" id="KW-0520">NAD</keyword>
<dbReference type="HAMAP" id="MF_00109">
    <property type="entry name" value="Shikimate_kinase"/>
    <property type="match status" value="1"/>
</dbReference>
<dbReference type="CDD" id="cd08195">
    <property type="entry name" value="DHQS"/>
    <property type="match status" value="1"/>
</dbReference>
<evidence type="ECO:0000256" key="19">
    <source>
        <dbReference type="ARBA" id="ARBA00048567"/>
    </source>
</evidence>
<keyword evidence="12 20" id="KW-0418">Kinase</keyword>
<evidence type="ECO:0000259" key="23">
    <source>
        <dbReference type="Pfam" id="PF24621"/>
    </source>
</evidence>
<dbReference type="NCBIfam" id="TIGR01357">
    <property type="entry name" value="aroB"/>
    <property type="match status" value="1"/>
</dbReference>
<evidence type="ECO:0000256" key="17">
    <source>
        <dbReference type="ARBA" id="ARBA00023268"/>
    </source>
</evidence>
<dbReference type="Pfam" id="PF01202">
    <property type="entry name" value="SKI"/>
    <property type="match status" value="1"/>
</dbReference>
<dbReference type="PANTHER" id="PTHR43622">
    <property type="entry name" value="3-DEHYDROQUINATE SYNTHASE"/>
    <property type="match status" value="1"/>
</dbReference>
<dbReference type="STRING" id="917.SAMN05216326_102110"/>
<evidence type="ECO:0000256" key="4">
    <source>
        <dbReference type="ARBA" id="ARBA00004661"/>
    </source>
</evidence>
<dbReference type="GO" id="GO:0000287">
    <property type="term" value="F:magnesium ion binding"/>
    <property type="evidence" value="ECO:0007669"/>
    <property type="project" value="UniProtKB-UniRule"/>
</dbReference>
<evidence type="ECO:0000256" key="1">
    <source>
        <dbReference type="ARBA" id="ARBA00001393"/>
    </source>
</evidence>
<keyword evidence="15 21" id="KW-0057">Aromatic amino acid biosynthesis</keyword>
<dbReference type="Gene3D" id="3.40.50.1970">
    <property type="match status" value="1"/>
</dbReference>
<dbReference type="EC" id="4.2.3.4" evidence="21"/>
<evidence type="ECO:0000256" key="7">
    <source>
        <dbReference type="ARBA" id="ARBA00022490"/>
    </source>
</evidence>
<dbReference type="InterPro" id="IPR027417">
    <property type="entry name" value="P-loop_NTPase"/>
</dbReference>
<dbReference type="InterPro" id="IPR000623">
    <property type="entry name" value="Shikimate_kinase/TSH1"/>
</dbReference>
<feature type="domain" description="3-dehydroquinate synthase N-terminal" evidence="22">
    <location>
        <begin position="271"/>
        <end position="383"/>
    </location>
</feature>
<dbReference type="EC" id="2.7.1.71" evidence="20"/>
<dbReference type="GO" id="GO:0009073">
    <property type="term" value="P:aromatic amino acid family biosynthetic process"/>
    <property type="evidence" value="ECO:0007669"/>
    <property type="project" value="UniProtKB-KW"/>
</dbReference>
<feature type="binding site" evidence="21">
    <location>
        <position position="451"/>
    </location>
    <ligand>
        <name>Zn(2+)</name>
        <dbReference type="ChEBI" id="CHEBI:29105"/>
    </ligand>
</feature>
<keyword evidence="18 21" id="KW-0170">Cobalt</keyword>
<feature type="binding site" evidence="21">
    <location>
        <begin position="333"/>
        <end position="334"/>
    </location>
    <ligand>
        <name>NAD(+)</name>
        <dbReference type="ChEBI" id="CHEBI:57540"/>
    </ligand>
</feature>
<protein>
    <recommendedName>
        <fullName evidence="20 21">Multifunctional fusion protein</fullName>
    </recommendedName>
    <domain>
        <recommendedName>
            <fullName evidence="20">Shikimate kinase</fullName>
            <shortName evidence="20">SK</shortName>
            <ecNumber evidence="20">2.7.1.71</ecNumber>
        </recommendedName>
    </domain>
    <domain>
        <recommendedName>
            <fullName evidence="21">3-dehydroquinate synthase</fullName>
            <shortName evidence="21">DHQS</shortName>
            <ecNumber evidence="21">4.2.3.4</ecNumber>
        </recommendedName>
    </domain>
</protein>
<evidence type="ECO:0000313" key="24">
    <source>
        <dbReference type="EMBL" id="SEM90910.1"/>
    </source>
</evidence>
<keyword evidence="11 21" id="KW-0547">Nucleotide-binding</keyword>
<comment type="similarity">
    <text evidence="6 21">Belongs to the sugar phosphate cyclases superfamily. Dehydroquinate synthase family.</text>
</comment>
<evidence type="ECO:0000259" key="22">
    <source>
        <dbReference type="Pfam" id="PF01761"/>
    </source>
</evidence>
<dbReference type="PANTHER" id="PTHR43622:SF7">
    <property type="entry name" value="3-DEHYDROQUINATE SYNTHASE, CHLOROPLASTIC"/>
    <property type="match status" value="1"/>
</dbReference>
<comment type="function">
    <text evidence="20">Catalyzes the specific phosphorylation of the 3-hydroxyl group of shikimic acid using ATP as a cosubstrate.</text>
</comment>
<keyword evidence="16 21" id="KW-0456">Lyase</keyword>
<keyword evidence="21" id="KW-0862">Zinc</keyword>
<dbReference type="Pfam" id="PF01761">
    <property type="entry name" value="DHQ_synthase"/>
    <property type="match status" value="1"/>
</dbReference>
<proteinExistence type="inferred from homology"/>
<evidence type="ECO:0000256" key="10">
    <source>
        <dbReference type="ARBA" id="ARBA00022723"/>
    </source>
</evidence>
<dbReference type="Gene3D" id="3.40.50.300">
    <property type="entry name" value="P-loop containing nucleotide triphosphate hydrolases"/>
    <property type="match status" value="1"/>
</dbReference>
<comment type="cofactor">
    <cofactor evidence="21">
        <name>Co(2+)</name>
        <dbReference type="ChEBI" id="CHEBI:48828"/>
    </cofactor>
    <cofactor evidence="21">
        <name>Zn(2+)</name>
        <dbReference type="ChEBI" id="CHEBI:29105"/>
    </cofactor>
    <text evidence="21">Binds 1 divalent metal cation per subunit. Can use either Co(2+) or Zn(2+).</text>
</comment>
<feature type="binding site" evidence="20">
    <location>
        <position position="172"/>
    </location>
    <ligand>
        <name>ATP</name>
        <dbReference type="ChEBI" id="CHEBI:30616"/>
    </ligand>
</feature>
<keyword evidence="10 21" id="KW-0479">Metal-binding</keyword>
<feature type="binding site" evidence="21">
    <location>
        <begin position="275"/>
        <end position="280"/>
    </location>
    <ligand>
        <name>NAD(+)</name>
        <dbReference type="ChEBI" id="CHEBI:57540"/>
    </ligand>
</feature>
<dbReference type="FunFam" id="3.40.50.1970:FF:000001">
    <property type="entry name" value="3-dehydroquinate synthase"/>
    <property type="match status" value="1"/>
</dbReference>
<evidence type="ECO:0000256" key="12">
    <source>
        <dbReference type="ARBA" id="ARBA00022777"/>
    </source>
</evidence>
<comment type="catalytic activity">
    <reaction evidence="1 21">
        <text>7-phospho-2-dehydro-3-deoxy-D-arabino-heptonate = 3-dehydroquinate + phosphate</text>
        <dbReference type="Rhea" id="RHEA:21968"/>
        <dbReference type="ChEBI" id="CHEBI:32364"/>
        <dbReference type="ChEBI" id="CHEBI:43474"/>
        <dbReference type="ChEBI" id="CHEBI:58394"/>
        <dbReference type="EC" id="4.2.3.4"/>
    </reaction>
</comment>
<dbReference type="UniPathway" id="UPA00053">
    <property type="reaction ID" value="UER00085"/>
</dbReference>
<dbReference type="InterPro" id="IPR031322">
    <property type="entry name" value="Shikimate/glucono_kinase"/>
</dbReference>
<dbReference type="InterPro" id="IPR016037">
    <property type="entry name" value="DHQ_synth_AroB"/>
</dbReference>
<reference evidence="24 25" key="1">
    <citation type="submission" date="2016-10" db="EMBL/GenBank/DDBJ databases">
        <authorList>
            <person name="de Groot N.N."/>
        </authorList>
    </citation>
    <scope>NUCLEOTIDE SEQUENCE [LARGE SCALE GENOMIC DNA]</scope>
    <source>
        <strain evidence="24 25">Nm22</strain>
    </source>
</reference>
<dbReference type="InterPro" id="IPR030960">
    <property type="entry name" value="DHQS/DOIS_N"/>
</dbReference>
<feature type="domain" description="3-dehydroquinate synthase C-terminal" evidence="23">
    <location>
        <begin position="385"/>
        <end position="528"/>
    </location>
</feature>
<dbReference type="Gene3D" id="1.20.1090.10">
    <property type="entry name" value="Dehydroquinate synthase-like - alpha domain"/>
    <property type="match status" value="1"/>
</dbReference>
<dbReference type="OrthoDB" id="9806583at2"/>
<comment type="subcellular location">
    <subcellularLocation>
        <location evidence="21">Cytoplasm</location>
    </subcellularLocation>
</comment>
<evidence type="ECO:0000256" key="18">
    <source>
        <dbReference type="ARBA" id="ARBA00023285"/>
    </source>
</evidence>
<evidence type="ECO:0000256" key="11">
    <source>
        <dbReference type="ARBA" id="ARBA00022741"/>
    </source>
</evidence>
<evidence type="ECO:0000256" key="20">
    <source>
        <dbReference type="HAMAP-Rule" id="MF_00109"/>
    </source>
</evidence>
<feature type="binding site" evidence="20">
    <location>
        <position position="155"/>
    </location>
    <ligand>
        <name>substrate</name>
    </ligand>
</feature>
<dbReference type="GO" id="GO:0005524">
    <property type="term" value="F:ATP binding"/>
    <property type="evidence" value="ECO:0007669"/>
    <property type="project" value="UniProtKB-UniRule"/>
</dbReference>
<dbReference type="PRINTS" id="PR01100">
    <property type="entry name" value="SHIKIMTKNASE"/>
</dbReference>
<evidence type="ECO:0000313" key="25">
    <source>
        <dbReference type="Proteomes" id="UP000199459"/>
    </source>
</evidence>
<dbReference type="GO" id="GO:0003856">
    <property type="term" value="F:3-dehydroquinate synthase activity"/>
    <property type="evidence" value="ECO:0007669"/>
    <property type="project" value="UniProtKB-UniRule"/>
</dbReference>
<evidence type="ECO:0000256" key="14">
    <source>
        <dbReference type="ARBA" id="ARBA00023027"/>
    </source>
</evidence>
<dbReference type="AlphaFoldDB" id="A0A1H8C798"/>
<feature type="binding site" evidence="21">
    <location>
        <position position="388"/>
    </location>
    <ligand>
        <name>Zn(2+)</name>
        <dbReference type="ChEBI" id="CHEBI:29105"/>
    </ligand>
</feature>
<sequence length="566" mass="62638">MNTRNKAAGSDRKLVQSLNNRNIILVGMMGAGKTTIGKALASYTGKQFFDCDHEIQKCTGVKIPVIFEIEGEEGFRRRESQALKKLVCKNNVVLATGGGAVLSQENRDVLKQSGIVVYLRASINDLYRRTRHDKNRPLLQTSNLRDKLTQLYQQRDRFYQQTAHIIIDTARQNIRFLVKELVKRLAAFQLTQSISYTDQSMRTITVEFSSSSETRNYPIHIGNGILGQSELVASCLKQKRVAIVSNTTVAPLYLDSLSAALEQKGVQSIPIILPDGEAYKNWETLNQIFDALLKNHCERTTTILALGGGVIGDLTGFAAATYLRGVPFIQIPTTLLAQVDSSVGGKTGINHALGKNMIGAFYQPRMVLADSATLDTLPDRELRAGIAEIIKYGLIRDPAFFEWLEKNMQRLLSRDPAILNEAIQRSCENKAEIVAADEKESGVRALLNLGHTFGHAIENGMGYGVWLHGEAVAAGTVLAADLSRRMKLINEADVARIHAIFQQAGLPVKAPRLKPERYLELMALDKKVSAGKTRFILLNRIGEAVMRADIPPELIIDTLNTCMTHE</sequence>
<evidence type="ECO:0000256" key="13">
    <source>
        <dbReference type="ARBA" id="ARBA00022840"/>
    </source>
</evidence>
<gene>
    <name evidence="20" type="primary">aroK</name>
    <name evidence="21" type="synonym">aroB</name>
    <name evidence="24" type="ORF">SAMN05216325_10445</name>
</gene>
<keyword evidence="13 20" id="KW-0067">ATP-binding</keyword>
<dbReference type="SUPFAM" id="SSF52540">
    <property type="entry name" value="P-loop containing nucleoside triphosphate hydrolases"/>
    <property type="match status" value="1"/>
</dbReference>
<feature type="binding site" evidence="21">
    <location>
        <begin position="373"/>
        <end position="376"/>
    </location>
    <ligand>
        <name>NAD(+)</name>
        <dbReference type="ChEBI" id="CHEBI:57540"/>
    </ligand>
</feature>
<feature type="binding site" evidence="21">
    <location>
        <position position="346"/>
    </location>
    <ligand>
        <name>NAD(+)</name>
        <dbReference type="ChEBI" id="CHEBI:57540"/>
    </ligand>
</feature>
<evidence type="ECO:0000256" key="9">
    <source>
        <dbReference type="ARBA" id="ARBA00022679"/>
    </source>
</evidence>
<feature type="binding site" evidence="20">
    <location>
        <position position="52"/>
    </location>
    <ligand>
        <name>substrate</name>
    </ligand>
</feature>
<dbReference type="InterPro" id="IPR023000">
    <property type="entry name" value="Shikimate_kinase_CS"/>
</dbReference>
<dbReference type="InterPro" id="IPR050071">
    <property type="entry name" value="Dehydroquinate_synthase"/>
</dbReference>
<feature type="binding site" evidence="21">
    <location>
        <begin position="309"/>
        <end position="313"/>
    </location>
    <ligand>
        <name>NAD(+)</name>
        <dbReference type="ChEBI" id="CHEBI:57540"/>
    </ligand>
</feature>
<evidence type="ECO:0000256" key="16">
    <source>
        <dbReference type="ARBA" id="ARBA00023239"/>
    </source>
</evidence>
<organism evidence="24 25">
    <name type="scientific">Nitrosomonas marina</name>
    <dbReference type="NCBI Taxonomy" id="917"/>
    <lineage>
        <taxon>Bacteria</taxon>
        <taxon>Pseudomonadati</taxon>
        <taxon>Pseudomonadota</taxon>
        <taxon>Betaproteobacteria</taxon>
        <taxon>Nitrosomonadales</taxon>
        <taxon>Nitrosomonadaceae</taxon>
        <taxon>Nitrosomonas</taxon>
    </lineage>
</organism>
<comment type="cofactor">
    <cofactor evidence="20">
        <name>Mg(2+)</name>
        <dbReference type="ChEBI" id="CHEBI:18420"/>
    </cofactor>
    <text evidence="20">Binds 1 Mg(2+) ion per subunit.</text>
</comment>
<dbReference type="FunFam" id="1.20.1090.10:FF:000002">
    <property type="entry name" value="3-dehydroquinate synthase"/>
    <property type="match status" value="1"/>
</dbReference>
<evidence type="ECO:0000256" key="8">
    <source>
        <dbReference type="ARBA" id="ARBA00022605"/>
    </source>
</evidence>
<dbReference type="GO" id="GO:0009423">
    <property type="term" value="P:chorismate biosynthetic process"/>
    <property type="evidence" value="ECO:0007669"/>
    <property type="project" value="UniProtKB-UniRule"/>
</dbReference>
<dbReference type="Pfam" id="PF24621">
    <property type="entry name" value="DHQS_C"/>
    <property type="match status" value="1"/>
</dbReference>
<accession>A0A1H8C798</accession>
<evidence type="ECO:0000256" key="2">
    <source>
        <dbReference type="ARBA" id="ARBA00001911"/>
    </source>
</evidence>
<comment type="pathway">
    <text evidence="4 21">Metabolic intermediate biosynthesis; chorismate biosynthesis; chorismate from D-erythrose 4-phosphate and phosphoenolpyruvate: step 2/7.</text>
</comment>
<dbReference type="GO" id="GO:0005737">
    <property type="term" value="C:cytoplasm"/>
    <property type="evidence" value="ECO:0007669"/>
    <property type="project" value="UniProtKB-SubCell"/>
</dbReference>
<comment type="function">
    <text evidence="3 21">Catalyzes the conversion of 3-deoxy-D-arabino-heptulosonate 7-phosphate (DAHP) to dehydroquinate (DHQ).</text>
</comment>